<organism evidence="1 2">
    <name type="scientific">Coemansia reversa (strain ATCC 12441 / NRRL 1564)</name>
    <dbReference type="NCBI Taxonomy" id="763665"/>
    <lineage>
        <taxon>Eukaryota</taxon>
        <taxon>Fungi</taxon>
        <taxon>Fungi incertae sedis</taxon>
        <taxon>Zoopagomycota</taxon>
        <taxon>Kickxellomycotina</taxon>
        <taxon>Kickxellomycetes</taxon>
        <taxon>Kickxellales</taxon>
        <taxon>Kickxellaceae</taxon>
        <taxon>Coemansia</taxon>
    </lineage>
</organism>
<reference evidence="1 2" key="1">
    <citation type="journal article" date="2015" name="Genome Biol. Evol.">
        <title>Phylogenomic analyses indicate that early fungi evolved digesting cell walls of algal ancestors of land plants.</title>
        <authorList>
            <person name="Chang Y."/>
            <person name="Wang S."/>
            <person name="Sekimoto S."/>
            <person name="Aerts A.L."/>
            <person name="Choi C."/>
            <person name="Clum A."/>
            <person name="LaButti K.M."/>
            <person name="Lindquist E.A."/>
            <person name="Yee Ngan C."/>
            <person name="Ohm R.A."/>
            <person name="Salamov A.A."/>
            <person name="Grigoriev I.V."/>
            <person name="Spatafora J.W."/>
            <person name="Berbee M.L."/>
        </authorList>
    </citation>
    <scope>NUCLEOTIDE SEQUENCE [LARGE SCALE GENOMIC DNA]</scope>
    <source>
        <strain evidence="1 2">NRRL 1564</strain>
    </source>
</reference>
<sequence length="196" mass="22107">MSTTTSSLTAVGLVIGFNNLDIDNESPKCEVSYTELMKEMKENIKGEGSSGFLIYGDGTARDVQEPCTGESDGTCHGKQYLCVVLPTQTSNENKDYKTLEEFLKAVDEVKLHPDAETFIETMLKENPEITPNNRSLTHRERAAYCIRESLRCWKEPNKLAYSSMCNPPAEDSSQHKVLQEMIDDYIKQINEKLPNQ</sequence>
<dbReference type="AlphaFoldDB" id="A0A2G5B723"/>
<evidence type="ECO:0000313" key="1">
    <source>
        <dbReference type="EMBL" id="PIA14826.1"/>
    </source>
</evidence>
<proteinExistence type="predicted"/>
<protein>
    <submittedName>
        <fullName evidence="1">Uncharacterized protein</fullName>
    </submittedName>
</protein>
<evidence type="ECO:0000313" key="2">
    <source>
        <dbReference type="Proteomes" id="UP000242474"/>
    </source>
</evidence>
<dbReference type="EMBL" id="KZ303512">
    <property type="protein sequence ID" value="PIA14826.1"/>
    <property type="molecule type" value="Genomic_DNA"/>
</dbReference>
<keyword evidence="2" id="KW-1185">Reference proteome</keyword>
<name>A0A2G5B723_COERN</name>
<gene>
    <name evidence="1" type="ORF">COEREDRAFT_88353</name>
</gene>
<accession>A0A2G5B723</accession>
<dbReference type="Proteomes" id="UP000242474">
    <property type="component" value="Unassembled WGS sequence"/>
</dbReference>